<feature type="region of interest" description="Disordered" evidence="1">
    <location>
        <begin position="1"/>
        <end position="50"/>
    </location>
</feature>
<feature type="compositionally biased region" description="Pro residues" evidence="1">
    <location>
        <begin position="34"/>
        <end position="50"/>
    </location>
</feature>
<name>A0A7I7T1B9_9MYCO</name>
<keyword evidence="4" id="KW-1185">Reference proteome</keyword>
<reference evidence="3 4" key="1">
    <citation type="journal article" date="2019" name="Emerg. Microbes Infect.">
        <title>Comprehensive subspecies identification of 175 nontuberculous mycobacteria species based on 7547 genomic profiles.</title>
        <authorList>
            <person name="Matsumoto Y."/>
            <person name="Kinjo T."/>
            <person name="Motooka D."/>
            <person name="Nabeya D."/>
            <person name="Jung N."/>
            <person name="Uechi K."/>
            <person name="Horii T."/>
            <person name="Iida T."/>
            <person name="Fujita J."/>
            <person name="Nakamura S."/>
        </authorList>
    </citation>
    <scope>NUCLEOTIDE SEQUENCE [LARGE SCALE GENOMIC DNA]</scope>
    <source>
        <strain evidence="3 4">JCM 30396</strain>
    </source>
</reference>
<feature type="compositionally biased region" description="Basic and acidic residues" evidence="1">
    <location>
        <begin position="7"/>
        <end position="18"/>
    </location>
</feature>
<keyword evidence="2" id="KW-1133">Transmembrane helix</keyword>
<evidence type="ECO:0000313" key="4">
    <source>
        <dbReference type="Proteomes" id="UP000467148"/>
    </source>
</evidence>
<feature type="transmembrane region" description="Helical" evidence="2">
    <location>
        <begin position="62"/>
        <end position="89"/>
    </location>
</feature>
<evidence type="ECO:0000256" key="1">
    <source>
        <dbReference type="SAM" id="MobiDB-lite"/>
    </source>
</evidence>
<dbReference type="InterPro" id="IPR021417">
    <property type="entry name" value="DUF3060"/>
</dbReference>
<evidence type="ECO:0000313" key="3">
    <source>
        <dbReference type="EMBL" id="BBY62858.1"/>
    </source>
</evidence>
<protein>
    <submittedName>
        <fullName evidence="3">Membrane protein</fullName>
    </submittedName>
</protein>
<sequence length="219" mass="22139">MNPDDDPEKRIQELERPLTDQAQTSELGTAGPPGGWPPPPPGYYGPPMPPPSVPSPGSGIRIGWIALALLIVGLIVGGGAIVATSLFAVNRSGTPTVPSGGGTFTTATRPSHSTPTSPAPSSSAATVTMPAPGGNLSVAGVNANKRIACDDSVVTISGMDNTVVLTGHCTLVQVSGMNNIVTIDVADTINASGMDNKVTYHSGSPKITKSGFGNTVEQD</sequence>
<gene>
    <name evidence="3" type="ORF">MHEL_11010</name>
</gene>
<dbReference type="Pfam" id="PF11259">
    <property type="entry name" value="DUF3060"/>
    <property type="match status" value="1"/>
</dbReference>
<dbReference type="Proteomes" id="UP000467148">
    <property type="component" value="Chromosome"/>
</dbReference>
<dbReference type="EMBL" id="AP022596">
    <property type="protein sequence ID" value="BBY62858.1"/>
    <property type="molecule type" value="Genomic_DNA"/>
</dbReference>
<organism evidence="3 4">
    <name type="scientific">Mycolicibacterium helvum</name>
    <dbReference type="NCBI Taxonomy" id="1534349"/>
    <lineage>
        <taxon>Bacteria</taxon>
        <taxon>Bacillati</taxon>
        <taxon>Actinomycetota</taxon>
        <taxon>Actinomycetes</taxon>
        <taxon>Mycobacteriales</taxon>
        <taxon>Mycobacteriaceae</taxon>
        <taxon>Mycolicibacterium</taxon>
    </lineage>
</organism>
<dbReference type="KEGG" id="mhev:MHEL_11010"/>
<keyword evidence="2" id="KW-0472">Membrane</keyword>
<proteinExistence type="predicted"/>
<feature type="region of interest" description="Disordered" evidence="1">
    <location>
        <begin position="92"/>
        <end position="125"/>
    </location>
</feature>
<keyword evidence="2" id="KW-0812">Transmembrane</keyword>
<dbReference type="AlphaFoldDB" id="A0A7I7T1B9"/>
<accession>A0A7I7T1B9</accession>
<dbReference type="RefSeq" id="WP_163746607.1">
    <property type="nucleotide sequence ID" value="NZ_AP022596.1"/>
</dbReference>
<evidence type="ECO:0000256" key="2">
    <source>
        <dbReference type="SAM" id="Phobius"/>
    </source>
</evidence>